<dbReference type="PANTHER" id="PTHR31339:SF9">
    <property type="entry name" value="PLASMIN AND FIBRONECTIN-BINDING PROTEIN A"/>
    <property type="match status" value="1"/>
</dbReference>
<dbReference type="Pfam" id="PF00041">
    <property type="entry name" value="fn3"/>
    <property type="match status" value="1"/>
</dbReference>
<keyword evidence="4" id="KW-0624">Polysaccharide degradation</keyword>
<proteinExistence type="inferred from homology"/>
<keyword evidence="9" id="KW-1185">Reference proteome</keyword>
<evidence type="ECO:0000256" key="6">
    <source>
        <dbReference type="SAM" id="MobiDB-lite"/>
    </source>
</evidence>
<dbReference type="Gene3D" id="2.60.40.10">
    <property type="entry name" value="Immunoglobulins"/>
    <property type="match status" value="1"/>
</dbReference>
<sequence>MTGPITDFSGSFGKPWQQFALGSFNADNVTTHETTGFTGPDTLNAKEAYMADAMLQYTATHDSLTVWWDRPDDAGAKRHYRVMVNGEMERETTVTHCTIRGLQPSQTYRVAVRLDADGSGRFHGLASVEARTTAVKRVIDVTQPPYYAVGDGRKLNTAAIQQALDNCDADSVVVIPAGTFLTGALRMHSHTDLVVSKDATLQGTTDPADYEPYIRSWFEGIEMNCLSSLINIGELDHDGPANVTDVTIRGEGAILSGGRELMRNVIDREKQRIRDGRSTAPAAVGRPDGDDTVPGRVRPRLINMSNASRVTIAGLTLGQSASWNVHMIYSDHIVTYGCTFRSKGVFNGDGWDPDSCEDCTIFDCAFETGDDAIAIKSGKNPEGNVINRPCRNIRIFDCRATFGFGITLGSEMSGGIANVRIWDCDMSSTSFGLEIKATRKRGGYVRDVRAYDSTFSHIQLHGVPYNDDGEDSGHVPEFEDMLFDNVRIEDRFPAASDARGKGRDIEVCGFDAEHPAHDITFRNLTIASTQPGDIDPNANGMGNIRLQFARDISFTGDCA</sequence>
<dbReference type="GO" id="GO:0004650">
    <property type="term" value="F:polygalacturonase activity"/>
    <property type="evidence" value="ECO:0007669"/>
    <property type="project" value="UniProtKB-EC"/>
</dbReference>
<evidence type="ECO:0000259" key="7">
    <source>
        <dbReference type="Pfam" id="PF00041"/>
    </source>
</evidence>
<dbReference type="InterPro" id="IPR003961">
    <property type="entry name" value="FN3_dom"/>
</dbReference>
<dbReference type="InterPro" id="IPR012334">
    <property type="entry name" value="Pectin_lyas_fold"/>
</dbReference>
<keyword evidence="4" id="KW-0119">Carbohydrate metabolism</keyword>
<feature type="domain" description="Fibronectin type-III" evidence="7">
    <location>
        <begin position="59"/>
        <end position="114"/>
    </location>
</feature>
<dbReference type="GO" id="GO:0000272">
    <property type="term" value="P:polysaccharide catabolic process"/>
    <property type="evidence" value="ECO:0007669"/>
    <property type="project" value="UniProtKB-KW"/>
</dbReference>
<accession>A0A087A1N6</accession>
<keyword evidence="3 5" id="KW-0326">Glycosidase</keyword>
<evidence type="ECO:0000256" key="4">
    <source>
        <dbReference type="ARBA" id="ARBA00023326"/>
    </source>
</evidence>
<dbReference type="SUPFAM" id="SSF51126">
    <property type="entry name" value="Pectin lyase-like"/>
    <property type="match status" value="1"/>
</dbReference>
<protein>
    <submittedName>
        <fullName evidence="8">Polygalacturonase</fullName>
        <ecNumber evidence="8">3.2.1.15</ecNumber>
    </submittedName>
</protein>
<evidence type="ECO:0000256" key="2">
    <source>
        <dbReference type="ARBA" id="ARBA00022801"/>
    </source>
</evidence>
<organism evidence="8 9">
    <name type="scientific">Bifidobacterium biavatii DSM 23969</name>
    <dbReference type="NCBI Taxonomy" id="1437608"/>
    <lineage>
        <taxon>Bacteria</taxon>
        <taxon>Bacillati</taxon>
        <taxon>Actinomycetota</taxon>
        <taxon>Actinomycetes</taxon>
        <taxon>Bifidobacteriales</taxon>
        <taxon>Bifidobacteriaceae</taxon>
        <taxon>Bifidobacterium</taxon>
    </lineage>
</organism>
<dbReference type="PANTHER" id="PTHR31339">
    <property type="entry name" value="PECTIN LYASE-RELATED"/>
    <property type="match status" value="1"/>
</dbReference>
<reference evidence="8 9" key="1">
    <citation type="submission" date="2014-03" db="EMBL/GenBank/DDBJ databases">
        <title>Genomics of Bifidobacteria.</title>
        <authorList>
            <person name="Ventura M."/>
            <person name="Milani C."/>
            <person name="Lugli G.A."/>
        </authorList>
    </citation>
    <scope>NUCLEOTIDE SEQUENCE [LARGE SCALE GENOMIC DNA]</scope>
    <source>
        <strain evidence="8 9">DSM 23969</strain>
    </source>
</reference>
<evidence type="ECO:0000313" key="8">
    <source>
        <dbReference type="EMBL" id="KFI52686.1"/>
    </source>
</evidence>
<dbReference type="CDD" id="cd00063">
    <property type="entry name" value="FN3"/>
    <property type="match status" value="1"/>
</dbReference>
<dbReference type="STRING" id="1437608.GCA_000771645_02231"/>
<dbReference type="InterPro" id="IPR051801">
    <property type="entry name" value="GH28_Enzymes"/>
</dbReference>
<comment type="caution">
    <text evidence="8">The sequence shown here is derived from an EMBL/GenBank/DDBJ whole genome shotgun (WGS) entry which is preliminary data.</text>
</comment>
<dbReference type="InterPro" id="IPR013783">
    <property type="entry name" value="Ig-like_fold"/>
</dbReference>
<dbReference type="Proteomes" id="UP000029108">
    <property type="component" value="Unassembled WGS sequence"/>
</dbReference>
<evidence type="ECO:0000256" key="5">
    <source>
        <dbReference type="RuleBase" id="RU361169"/>
    </source>
</evidence>
<dbReference type="Gene3D" id="2.160.20.10">
    <property type="entry name" value="Single-stranded right-handed beta-helix, Pectin lyase-like"/>
    <property type="match status" value="1"/>
</dbReference>
<evidence type="ECO:0000313" key="9">
    <source>
        <dbReference type="Proteomes" id="UP000029108"/>
    </source>
</evidence>
<dbReference type="InterPro" id="IPR036116">
    <property type="entry name" value="FN3_sf"/>
</dbReference>
<dbReference type="SUPFAM" id="SSF49265">
    <property type="entry name" value="Fibronectin type III"/>
    <property type="match status" value="1"/>
</dbReference>
<evidence type="ECO:0000256" key="3">
    <source>
        <dbReference type="ARBA" id="ARBA00023295"/>
    </source>
</evidence>
<keyword evidence="2 5" id="KW-0378">Hydrolase</keyword>
<feature type="region of interest" description="Disordered" evidence="6">
    <location>
        <begin position="274"/>
        <end position="295"/>
    </location>
</feature>
<dbReference type="AlphaFoldDB" id="A0A087A1N6"/>
<gene>
    <name evidence="8" type="ORF">BBIA_0367</name>
</gene>
<dbReference type="InterPro" id="IPR011050">
    <property type="entry name" value="Pectin_lyase_fold/virulence"/>
</dbReference>
<dbReference type="EMBL" id="JGYN01000004">
    <property type="protein sequence ID" value="KFI52686.1"/>
    <property type="molecule type" value="Genomic_DNA"/>
</dbReference>
<comment type="similarity">
    <text evidence="1 5">Belongs to the glycosyl hydrolase 28 family.</text>
</comment>
<dbReference type="EC" id="3.2.1.15" evidence="8"/>
<dbReference type="Pfam" id="PF00295">
    <property type="entry name" value="Glyco_hydro_28"/>
    <property type="match status" value="1"/>
</dbReference>
<dbReference type="InterPro" id="IPR000743">
    <property type="entry name" value="Glyco_hydro_28"/>
</dbReference>
<name>A0A087A1N6_9BIFI</name>
<dbReference type="eggNOG" id="COG5434">
    <property type="taxonomic scope" value="Bacteria"/>
</dbReference>
<evidence type="ECO:0000256" key="1">
    <source>
        <dbReference type="ARBA" id="ARBA00008834"/>
    </source>
</evidence>